<gene>
    <name evidence="1" type="ORF">ACFSXZ_09785</name>
</gene>
<dbReference type="Proteomes" id="UP001597417">
    <property type="component" value="Unassembled WGS sequence"/>
</dbReference>
<protein>
    <submittedName>
        <fullName evidence="1">Uncharacterized protein</fullName>
    </submittedName>
</protein>
<dbReference type="EMBL" id="JBHUKR010000006">
    <property type="protein sequence ID" value="MFD2416614.1"/>
    <property type="molecule type" value="Genomic_DNA"/>
</dbReference>
<comment type="caution">
    <text evidence="1">The sequence shown here is derived from an EMBL/GenBank/DDBJ whole genome shotgun (WGS) entry which is preliminary data.</text>
</comment>
<proteinExistence type="predicted"/>
<sequence length="132" mass="14621">MTGGDRSPHADVPAAWARICDEFPGLQDRATEYGYEERLAKLVERTRNGERRMVLWDMLLGELADRAGEERFMTWRDGTRADGAWPSPLDPDRTGFACPGGLCDHRAAPSPGQRPWCALFGRPMTDLGSDGA</sequence>
<keyword evidence="2" id="KW-1185">Reference proteome</keyword>
<evidence type="ECO:0000313" key="2">
    <source>
        <dbReference type="Proteomes" id="UP001597417"/>
    </source>
</evidence>
<organism evidence="1 2">
    <name type="scientific">Amycolatopsis pigmentata</name>
    <dbReference type="NCBI Taxonomy" id="450801"/>
    <lineage>
        <taxon>Bacteria</taxon>
        <taxon>Bacillati</taxon>
        <taxon>Actinomycetota</taxon>
        <taxon>Actinomycetes</taxon>
        <taxon>Pseudonocardiales</taxon>
        <taxon>Pseudonocardiaceae</taxon>
        <taxon>Amycolatopsis</taxon>
    </lineage>
</organism>
<reference evidence="2" key="1">
    <citation type="journal article" date="2019" name="Int. J. Syst. Evol. Microbiol.">
        <title>The Global Catalogue of Microorganisms (GCM) 10K type strain sequencing project: providing services to taxonomists for standard genome sequencing and annotation.</title>
        <authorList>
            <consortium name="The Broad Institute Genomics Platform"/>
            <consortium name="The Broad Institute Genome Sequencing Center for Infectious Disease"/>
            <person name="Wu L."/>
            <person name="Ma J."/>
        </authorList>
    </citation>
    <scope>NUCLEOTIDE SEQUENCE [LARGE SCALE GENOMIC DNA]</scope>
    <source>
        <strain evidence="2">CGMCC 4.7645</strain>
    </source>
</reference>
<name>A0ABW5FPS5_9PSEU</name>
<evidence type="ECO:0000313" key="1">
    <source>
        <dbReference type="EMBL" id="MFD2416614.1"/>
    </source>
</evidence>
<accession>A0ABW5FPS5</accession>
<dbReference type="RefSeq" id="WP_378263560.1">
    <property type="nucleotide sequence ID" value="NZ_JBHUKR010000006.1"/>
</dbReference>